<dbReference type="RefSeq" id="WP_045682618.1">
    <property type="nucleotide sequence ID" value="NZ_CP010803.1"/>
</dbReference>
<dbReference type="InterPro" id="IPR051840">
    <property type="entry name" value="NifX/NifY_domain"/>
</dbReference>
<dbReference type="InterPro" id="IPR038127">
    <property type="entry name" value="NafY_N_sf"/>
</dbReference>
<evidence type="ECO:0008006" key="7">
    <source>
        <dbReference type="Google" id="ProtNLM"/>
    </source>
</evidence>
<protein>
    <recommendedName>
        <fullName evidence="7">Dinitrogenase iron-molybdenum cofactor biosynthesis protein</fullName>
    </recommendedName>
</protein>
<dbReference type="Pfam" id="PF02579">
    <property type="entry name" value="Nitro_FeMo-Co"/>
    <property type="match status" value="1"/>
</dbReference>
<dbReference type="Proteomes" id="UP000032611">
    <property type="component" value="Chromosome"/>
</dbReference>
<keyword evidence="6" id="KW-1185">Reference proteome</keyword>
<organism evidence="5 6">
    <name type="scientific">Martelella endophytica</name>
    <dbReference type="NCBI Taxonomy" id="1486262"/>
    <lineage>
        <taxon>Bacteria</taxon>
        <taxon>Pseudomonadati</taxon>
        <taxon>Pseudomonadota</taxon>
        <taxon>Alphaproteobacteria</taxon>
        <taxon>Hyphomicrobiales</taxon>
        <taxon>Aurantimonadaceae</taxon>
        <taxon>Martelella</taxon>
    </lineage>
</organism>
<dbReference type="STRING" id="1486262.TM49_15615"/>
<evidence type="ECO:0000256" key="1">
    <source>
        <dbReference type="ARBA" id="ARBA00010285"/>
    </source>
</evidence>
<dbReference type="InterPro" id="IPR036105">
    <property type="entry name" value="DiNase_FeMo-co_biosyn_sf"/>
</dbReference>
<gene>
    <name evidence="5" type="ORF">TM49_15615</name>
</gene>
<dbReference type="OrthoDB" id="9797941at2"/>
<evidence type="ECO:0000313" key="5">
    <source>
        <dbReference type="EMBL" id="AJY46773.1"/>
    </source>
</evidence>
<dbReference type="Gene3D" id="1.10.150.590">
    <property type="entry name" value="Dinitrogenase iron-molybdenum cofactor, N-terminal"/>
    <property type="match status" value="1"/>
</dbReference>
<dbReference type="KEGG" id="mey:TM49_15615"/>
<accession>A0A0D5LTR9</accession>
<evidence type="ECO:0000259" key="4">
    <source>
        <dbReference type="Pfam" id="PF16844"/>
    </source>
</evidence>
<keyword evidence="2" id="KW-0535">Nitrogen fixation</keyword>
<dbReference type="CDD" id="cd00853">
    <property type="entry name" value="NifX"/>
    <property type="match status" value="1"/>
</dbReference>
<dbReference type="InterPro" id="IPR031763">
    <property type="entry name" value="NafY_N"/>
</dbReference>
<dbReference type="Gene3D" id="3.30.420.130">
    <property type="entry name" value="Dinitrogenase iron-molybdenum cofactor biosynthesis domain"/>
    <property type="match status" value="1"/>
</dbReference>
<feature type="domain" description="Dinitrogenase iron-molybdenum cofactor biosynthesis" evidence="3">
    <location>
        <begin position="111"/>
        <end position="200"/>
    </location>
</feature>
<dbReference type="EMBL" id="CP010803">
    <property type="protein sequence ID" value="AJY46773.1"/>
    <property type="molecule type" value="Genomic_DNA"/>
</dbReference>
<dbReference type="SUPFAM" id="SSF53146">
    <property type="entry name" value="Nitrogenase accessory factor-like"/>
    <property type="match status" value="1"/>
</dbReference>
<evidence type="ECO:0000313" key="6">
    <source>
        <dbReference type="Proteomes" id="UP000032611"/>
    </source>
</evidence>
<dbReference type="HOGENOM" id="CLU_1128640_0_0_5"/>
<dbReference type="PANTHER" id="PTHR33937">
    <property type="entry name" value="IRON-MOLYBDENUM PROTEIN-RELATED-RELATED"/>
    <property type="match status" value="1"/>
</dbReference>
<name>A0A0D5LTR9_MAREN</name>
<evidence type="ECO:0000259" key="3">
    <source>
        <dbReference type="Pfam" id="PF02579"/>
    </source>
</evidence>
<feature type="domain" description="Dinitrogenase iron-molybdenum cofactor N-terminal" evidence="4">
    <location>
        <begin position="5"/>
        <end position="60"/>
    </location>
</feature>
<dbReference type="PATRIC" id="fig|1486262.3.peg.3226"/>
<comment type="similarity">
    <text evidence="1">Belongs to the NifX/NifY family.</text>
</comment>
<dbReference type="Pfam" id="PF16844">
    <property type="entry name" value="DIMCO_N"/>
    <property type="match status" value="1"/>
</dbReference>
<dbReference type="InterPro" id="IPR034169">
    <property type="entry name" value="NifX-like"/>
</dbReference>
<reference evidence="5 6" key="1">
    <citation type="journal article" date="2015" name="Genome Announc.">
        <title>Complete genome sequence of Martelella endophytica YC6887, which has antifungal activity associated with a halophyte.</title>
        <authorList>
            <person name="Khan A."/>
            <person name="Khan H."/>
            <person name="Chung E.J."/>
            <person name="Hossain M.T."/>
            <person name="Chung Y.R."/>
        </authorList>
    </citation>
    <scope>NUCLEOTIDE SEQUENCE [LARGE SCALE GENOMIC DNA]</scope>
    <source>
        <strain evidence="5">YC6887</strain>
    </source>
</reference>
<dbReference type="InterPro" id="IPR003731">
    <property type="entry name" value="Di-Nase_FeMo-co_biosynth"/>
</dbReference>
<dbReference type="PANTHER" id="PTHR33937:SF1">
    <property type="entry name" value="IRON-MOLIBDENUM COFACTOR PROCESSING PROTEIN"/>
    <property type="match status" value="1"/>
</dbReference>
<proteinExistence type="inferred from homology"/>
<evidence type="ECO:0000256" key="2">
    <source>
        <dbReference type="ARBA" id="ARBA00023231"/>
    </source>
</evidence>
<dbReference type="AlphaFoldDB" id="A0A0D5LTR9"/>
<sequence length="232" mass="24799">MNTTLDRNLALKVGLAARQLPDIGIATLLSVLDKAVSLPLTEEKLQGLTMKAFRSAGGQEFLAIPGDRQKAAFACLKEPVASGADDPIIETYHDGDMRASLRIACGSNGAERLDGHFGSCSRFLIYQVSATECRLIDVRRTDGERDAEDKNVWRAGLISDCQVLHVLAIGGPAAAKVVRANILPLKHAAPIAARDVMAGMQKVIAGTPPPWLARAMGREAETLKGFLEEVAT</sequence>